<proteinExistence type="predicted"/>
<keyword evidence="2" id="KW-1185">Reference proteome</keyword>
<gene>
    <name evidence="1" type="ORF">NLG97_g7436</name>
</gene>
<protein>
    <submittedName>
        <fullName evidence="1">Uncharacterized protein</fullName>
    </submittedName>
</protein>
<evidence type="ECO:0000313" key="2">
    <source>
        <dbReference type="Proteomes" id="UP001148737"/>
    </source>
</evidence>
<accession>A0ACC1QNM7</accession>
<dbReference type="Proteomes" id="UP001148737">
    <property type="component" value="Unassembled WGS sequence"/>
</dbReference>
<sequence>MSSETQSPEPFPFTRLPTELRVRIWEHYCPELLGVTGVLDFFVKPLTLETLEGAKSVHGMAQGPHLARKTRHLRCVLAVHHGSRSLALAACPDRMRVARRNNILGLGEIFFHKRRDVIYLVGFADDAQLPQDLGVDCLVSALAHAGAPPALLRQFQSQMSDDMIHTDVLHWYYPLIPVVEPVSNAVNLAFGYSTTKPFPHVLHMLGRSLLPKLENVFLHLKVDDPQACDLPAKFRWCVSKYSHSDAMERTETGQCTTMAYWPNLVQHADFAKQSLNPGENSELLPKLKDVAYLLGLFGVQTWPMLVCDPATMGDLSNGEYKHIDESYKD</sequence>
<comment type="caution">
    <text evidence="1">The sequence shown here is derived from an EMBL/GenBank/DDBJ whole genome shotgun (WGS) entry which is preliminary data.</text>
</comment>
<dbReference type="EMBL" id="JANAKD010001137">
    <property type="protein sequence ID" value="KAJ3482936.1"/>
    <property type="molecule type" value="Genomic_DNA"/>
</dbReference>
<organism evidence="1 2">
    <name type="scientific">Lecanicillium saksenae</name>
    <dbReference type="NCBI Taxonomy" id="468837"/>
    <lineage>
        <taxon>Eukaryota</taxon>
        <taxon>Fungi</taxon>
        <taxon>Dikarya</taxon>
        <taxon>Ascomycota</taxon>
        <taxon>Pezizomycotina</taxon>
        <taxon>Sordariomycetes</taxon>
        <taxon>Hypocreomycetidae</taxon>
        <taxon>Hypocreales</taxon>
        <taxon>Cordycipitaceae</taxon>
        <taxon>Lecanicillium</taxon>
    </lineage>
</organism>
<evidence type="ECO:0000313" key="1">
    <source>
        <dbReference type="EMBL" id="KAJ3482936.1"/>
    </source>
</evidence>
<reference evidence="1" key="1">
    <citation type="submission" date="2022-07" db="EMBL/GenBank/DDBJ databases">
        <title>Genome Sequence of Lecanicillium saksenae.</title>
        <authorList>
            <person name="Buettner E."/>
        </authorList>
    </citation>
    <scope>NUCLEOTIDE SEQUENCE</scope>
    <source>
        <strain evidence="1">VT-O1</strain>
    </source>
</reference>
<name>A0ACC1QNM7_9HYPO</name>